<protein>
    <submittedName>
        <fullName evidence="2">Uncharacterized protein</fullName>
    </submittedName>
</protein>
<accession>A0A1M5G1Q6</accession>
<evidence type="ECO:0000313" key="3">
    <source>
        <dbReference type="Proteomes" id="UP000184368"/>
    </source>
</evidence>
<dbReference type="Proteomes" id="UP000184368">
    <property type="component" value="Unassembled WGS sequence"/>
</dbReference>
<dbReference type="EMBL" id="FQUO01000015">
    <property type="protein sequence ID" value="SHF97653.1"/>
    <property type="molecule type" value="Genomic_DNA"/>
</dbReference>
<gene>
    <name evidence="2" type="ORF">SAMN05444008_11564</name>
</gene>
<evidence type="ECO:0000313" key="2">
    <source>
        <dbReference type="EMBL" id="SHF97653.1"/>
    </source>
</evidence>
<reference evidence="2 3" key="1">
    <citation type="submission" date="2016-11" db="EMBL/GenBank/DDBJ databases">
        <authorList>
            <person name="Jaros S."/>
            <person name="Januszkiewicz K."/>
            <person name="Wedrychowicz H."/>
        </authorList>
    </citation>
    <scope>NUCLEOTIDE SEQUENCE [LARGE SCALE GENOMIC DNA]</scope>
    <source>
        <strain evidence="2 3">DSM 26897</strain>
    </source>
</reference>
<name>A0A1M5G1Q6_9BACT</name>
<dbReference type="STRING" id="1302690.BUE76_10630"/>
<evidence type="ECO:0000256" key="1">
    <source>
        <dbReference type="SAM" id="Coils"/>
    </source>
</evidence>
<organism evidence="2 3">
    <name type="scientific">Cnuella takakiae</name>
    <dbReference type="NCBI Taxonomy" id="1302690"/>
    <lineage>
        <taxon>Bacteria</taxon>
        <taxon>Pseudomonadati</taxon>
        <taxon>Bacteroidota</taxon>
        <taxon>Chitinophagia</taxon>
        <taxon>Chitinophagales</taxon>
        <taxon>Chitinophagaceae</taxon>
        <taxon>Cnuella</taxon>
    </lineage>
</organism>
<proteinExistence type="predicted"/>
<dbReference type="AlphaFoldDB" id="A0A1M5G1Q6"/>
<feature type="coiled-coil region" evidence="1">
    <location>
        <begin position="7"/>
        <end position="100"/>
    </location>
</feature>
<sequence>MAKETNAQQEGQSIADLQKEKAELISKIQAEEQNSAAKDEMIAELKSVLEQLKEAYAKINEEVAHLKNENASLHAGNTELQSTNEALERVNEDLTEKIEELSVPAAAAEAGKPEVLKVPEATFLVNKKKYAFIAPVFHFGGNRIVAETALADKALLEKLVAQGAGVIKEVK</sequence>
<keyword evidence="1" id="KW-0175">Coiled coil</keyword>
<keyword evidence="3" id="KW-1185">Reference proteome</keyword>
<dbReference type="RefSeq" id="WP_073045988.1">
    <property type="nucleotide sequence ID" value="NZ_FQUO01000015.1"/>
</dbReference>